<reference evidence="2 3" key="1">
    <citation type="journal article" date="2008" name="Nature">
        <title>The Trichoplax genome and the nature of placozoans.</title>
        <authorList>
            <person name="Srivastava M."/>
            <person name="Begovic E."/>
            <person name="Chapman J."/>
            <person name="Putnam N.H."/>
            <person name="Hellsten U."/>
            <person name="Kawashima T."/>
            <person name="Kuo A."/>
            <person name="Mitros T."/>
            <person name="Salamov A."/>
            <person name="Carpenter M.L."/>
            <person name="Signorovitch A.Y."/>
            <person name="Moreno M.A."/>
            <person name="Kamm K."/>
            <person name="Grimwood J."/>
            <person name="Schmutz J."/>
            <person name="Shapiro H."/>
            <person name="Grigoriev I.V."/>
            <person name="Buss L.W."/>
            <person name="Schierwater B."/>
            <person name="Dellaporta S.L."/>
            <person name="Rokhsar D.S."/>
        </authorList>
    </citation>
    <scope>NUCLEOTIDE SEQUENCE [LARGE SCALE GENOMIC DNA]</scope>
    <source>
        <strain evidence="2 3">Grell-BS-1999</strain>
    </source>
</reference>
<gene>
    <name evidence="2" type="ORF">TRIADDRAFT_58770</name>
</gene>
<proteinExistence type="predicted"/>
<evidence type="ECO:0008006" key="4">
    <source>
        <dbReference type="Google" id="ProtNLM"/>
    </source>
</evidence>
<keyword evidence="3" id="KW-1185">Reference proteome</keyword>
<dbReference type="InterPro" id="IPR043472">
    <property type="entry name" value="Macro_dom-like"/>
</dbReference>
<dbReference type="EMBL" id="DS985248">
    <property type="protein sequence ID" value="EDV22823.1"/>
    <property type="molecule type" value="Genomic_DNA"/>
</dbReference>
<dbReference type="Proteomes" id="UP000009022">
    <property type="component" value="Unassembled WGS sequence"/>
</dbReference>
<protein>
    <recommendedName>
        <fullName evidence="4">Macro domain-containing protein</fullName>
    </recommendedName>
</protein>
<evidence type="ECO:0000256" key="1">
    <source>
        <dbReference type="SAM" id="MobiDB-lite"/>
    </source>
</evidence>
<dbReference type="CTD" id="6755902"/>
<dbReference type="InParanoid" id="B3S3L8"/>
<dbReference type="RefSeq" id="XP_002114689.1">
    <property type="nucleotide sequence ID" value="XM_002114653.1"/>
</dbReference>
<dbReference type="GeneID" id="6755902"/>
<organism evidence="2 3">
    <name type="scientific">Trichoplax adhaerens</name>
    <name type="common">Trichoplax reptans</name>
    <dbReference type="NCBI Taxonomy" id="10228"/>
    <lineage>
        <taxon>Eukaryota</taxon>
        <taxon>Metazoa</taxon>
        <taxon>Placozoa</taxon>
        <taxon>Uniplacotomia</taxon>
        <taxon>Trichoplacea</taxon>
        <taxon>Trichoplacidae</taxon>
        <taxon>Trichoplax</taxon>
    </lineage>
</organism>
<dbReference type="Gene3D" id="3.40.220.10">
    <property type="entry name" value="Leucine Aminopeptidase, subunit E, domain 1"/>
    <property type="match status" value="1"/>
</dbReference>
<dbReference type="KEGG" id="tad:TRIADDRAFT_58770"/>
<name>B3S3L8_TRIAD</name>
<dbReference type="HOGENOM" id="CLU_1027905_0_0_1"/>
<evidence type="ECO:0000313" key="3">
    <source>
        <dbReference type="Proteomes" id="UP000009022"/>
    </source>
</evidence>
<accession>B3S3L8</accession>
<dbReference type="SUPFAM" id="SSF52949">
    <property type="entry name" value="Macro domain-like"/>
    <property type="match status" value="1"/>
</dbReference>
<feature type="region of interest" description="Disordered" evidence="1">
    <location>
        <begin position="33"/>
        <end position="57"/>
    </location>
</feature>
<sequence length="271" mass="30865">MSENTSHCNLEMDQLKDEKRIFADVNKDNCEEQPNQATVSCELKEPNNQSRTDGENSETICTREAAQSIDGSQAELGSLQDEKESVYAVIYYERENNRSKISYSKKDTKVRGRNYANSETTENLSKDNTKVNLYSSLLAHNGYNRSDKVIKLVKGNLEKEGTKADAIINFIKLKKYHIGEIGKWFIDRIENCLEKAHTDSMNSIAIPMYGSPVFCSDINNLSQEIVMIISKFYEKYQQMSPLQSIHLIIPPSKLDCYEAVKSVIMSFELLV</sequence>
<evidence type="ECO:0000313" key="2">
    <source>
        <dbReference type="EMBL" id="EDV22823.1"/>
    </source>
</evidence>
<dbReference type="AlphaFoldDB" id="B3S3L8"/>